<sequence>MVRMDDRLCPSPKVTGVVINPSGWVVVPSNAVKGPSWYGCSFSVWFMSFANRFRYMMLHELPWSTSILETLCLAIVAVMSSGRPSFGVTPTRSESENPKVGLLAFSGLRSVLWNFWVSCKMFLDVVPPEIVAMCVILG</sequence>
<evidence type="ECO:0000313" key="2">
    <source>
        <dbReference type="Proteomes" id="UP000265520"/>
    </source>
</evidence>
<feature type="non-terminal residue" evidence="1">
    <location>
        <position position="138"/>
    </location>
</feature>
<reference evidence="1 2" key="1">
    <citation type="journal article" date="2018" name="Front. Plant Sci.">
        <title>Red Clover (Trifolium pratense) and Zigzag Clover (T. medium) - A Picture of Genomic Similarities and Differences.</title>
        <authorList>
            <person name="Dluhosova J."/>
            <person name="Istvanek J."/>
            <person name="Nedelnik J."/>
            <person name="Repkova J."/>
        </authorList>
    </citation>
    <scope>NUCLEOTIDE SEQUENCE [LARGE SCALE GENOMIC DNA]</scope>
    <source>
        <strain evidence="2">cv. 10/8</strain>
        <tissue evidence="1">Leaf</tissue>
    </source>
</reference>
<dbReference type="EMBL" id="LXQA010140703">
    <property type="protein sequence ID" value="MCI24299.1"/>
    <property type="molecule type" value="Genomic_DNA"/>
</dbReference>
<dbReference type="Proteomes" id="UP000265520">
    <property type="component" value="Unassembled WGS sequence"/>
</dbReference>
<protein>
    <submittedName>
        <fullName evidence="1">Uncharacterized protein</fullName>
    </submittedName>
</protein>
<name>A0A392QK28_9FABA</name>
<accession>A0A392QK28</accession>
<organism evidence="1 2">
    <name type="scientific">Trifolium medium</name>
    <dbReference type="NCBI Taxonomy" id="97028"/>
    <lineage>
        <taxon>Eukaryota</taxon>
        <taxon>Viridiplantae</taxon>
        <taxon>Streptophyta</taxon>
        <taxon>Embryophyta</taxon>
        <taxon>Tracheophyta</taxon>
        <taxon>Spermatophyta</taxon>
        <taxon>Magnoliopsida</taxon>
        <taxon>eudicotyledons</taxon>
        <taxon>Gunneridae</taxon>
        <taxon>Pentapetalae</taxon>
        <taxon>rosids</taxon>
        <taxon>fabids</taxon>
        <taxon>Fabales</taxon>
        <taxon>Fabaceae</taxon>
        <taxon>Papilionoideae</taxon>
        <taxon>50 kb inversion clade</taxon>
        <taxon>NPAAA clade</taxon>
        <taxon>Hologalegina</taxon>
        <taxon>IRL clade</taxon>
        <taxon>Trifolieae</taxon>
        <taxon>Trifolium</taxon>
    </lineage>
</organism>
<keyword evidence="2" id="KW-1185">Reference proteome</keyword>
<dbReference type="AlphaFoldDB" id="A0A392QK28"/>
<comment type="caution">
    <text evidence="1">The sequence shown here is derived from an EMBL/GenBank/DDBJ whole genome shotgun (WGS) entry which is preliminary data.</text>
</comment>
<proteinExistence type="predicted"/>
<evidence type="ECO:0000313" key="1">
    <source>
        <dbReference type="EMBL" id="MCI24299.1"/>
    </source>
</evidence>